<evidence type="ECO:0000256" key="1">
    <source>
        <dbReference type="ARBA" id="ARBA00005446"/>
    </source>
</evidence>
<feature type="domain" description="Helicase C-terminal" evidence="7">
    <location>
        <begin position="196"/>
        <end position="345"/>
    </location>
</feature>
<dbReference type="GO" id="GO:0009378">
    <property type="term" value="F:four-way junction helicase activity"/>
    <property type="evidence" value="ECO:0007669"/>
    <property type="project" value="TreeGrafter"/>
</dbReference>
<feature type="domain" description="Helicase ATP-binding" evidence="6">
    <location>
        <begin position="1"/>
        <end position="157"/>
    </location>
</feature>
<evidence type="ECO:0000256" key="2">
    <source>
        <dbReference type="ARBA" id="ARBA00022741"/>
    </source>
</evidence>
<evidence type="ECO:0000313" key="9">
    <source>
        <dbReference type="Proteomes" id="UP000738349"/>
    </source>
</evidence>
<dbReference type="EMBL" id="JAGMUV010000040">
    <property type="protein sequence ID" value="KAH7111538.1"/>
    <property type="molecule type" value="Genomic_DNA"/>
</dbReference>
<evidence type="ECO:0000259" key="7">
    <source>
        <dbReference type="PROSITE" id="PS51194"/>
    </source>
</evidence>
<dbReference type="PANTHER" id="PTHR13710">
    <property type="entry name" value="DNA HELICASE RECQ FAMILY MEMBER"/>
    <property type="match status" value="1"/>
</dbReference>
<protein>
    <recommendedName>
        <fullName evidence="5">DNA 3'-5' helicase</fullName>
        <ecNumber evidence="5">5.6.2.4</ecNumber>
    </recommendedName>
</protein>
<keyword evidence="8" id="KW-0378">Hydrolase</keyword>
<evidence type="ECO:0000259" key="6">
    <source>
        <dbReference type="PROSITE" id="PS51192"/>
    </source>
</evidence>
<name>A0A9P9D2J1_9HYPO</name>
<dbReference type="Pfam" id="PF00270">
    <property type="entry name" value="DEAD"/>
    <property type="match status" value="1"/>
</dbReference>
<dbReference type="OrthoDB" id="5148578at2759"/>
<dbReference type="SMART" id="SM00490">
    <property type="entry name" value="HELICc"/>
    <property type="match status" value="1"/>
</dbReference>
<dbReference type="Gene3D" id="3.40.50.300">
    <property type="entry name" value="P-loop containing nucleotide triphosphate hydrolases"/>
    <property type="match status" value="2"/>
</dbReference>
<evidence type="ECO:0000256" key="5">
    <source>
        <dbReference type="ARBA" id="ARBA00034808"/>
    </source>
</evidence>
<dbReference type="InterPro" id="IPR001650">
    <property type="entry name" value="Helicase_C-like"/>
</dbReference>
<organism evidence="8 9">
    <name type="scientific">Dactylonectria macrodidyma</name>
    <dbReference type="NCBI Taxonomy" id="307937"/>
    <lineage>
        <taxon>Eukaryota</taxon>
        <taxon>Fungi</taxon>
        <taxon>Dikarya</taxon>
        <taxon>Ascomycota</taxon>
        <taxon>Pezizomycotina</taxon>
        <taxon>Sordariomycetes</taxon>
        <taxon>Hypocreomycetidae</taxon>
        <taxon>Hypocreales</taxon>
        <taxon>Nectriaceae</taxon>
        <taxon>Dactylonectria</taxon>
    </lineage>
</organism>
<dbReference type="InterPro" id="IPR014001">
    <property type="entry name" value="Helicase_ATP-bd"/>
</dbReference>
<dbReference type="EC" id="5.6.2.4" evidence="5"/>
<comment type="similarity">
    <text evidence="1">Belongs to the helicase family. RecQ subfamily.</text>
</comment>
<evidence type="ECO:0000256" key="4">
    <source>
        <dbReference type="ARBA" id="ARBA00034617"/>
    </source>
</evidence>
<keyword evidence="2" id="KW-0547">Nucleotide-binding</keyword>
<keyword evidence="9" id="KW-1185">Reference proteome</keyword>
<dbReference type="InterPro" id="IPR011545">
    <property type="entry name" value="DEAD/DEAH_box_helicase_dom"/>
</dbReference>
<dbReference type="Pfam" id="PF00271">
    <property type="entry name" value="Helicase_C"/>
    <property type="match status" value="1"/>
</dbReference>
<dbReference type="SMART" id="SM00487">
    <property type="entry name" value="DEXDc"/>
    <property type="match status" value="1"/>
</dbReference>
<dbReference type="GO" id="GO:0043138">
    <property type="term" value="F:3'-5' DNA helicase activity"/>
    <property type="evidence" value="ECO:0007669"/>
    <property type="project" value="UniProtKB-EC"/>
</dbReference>
<reference evidence="8" key="1">
    <citation type="journal article" date="2021" name="Nat. Commun.">
        <title>Genetic determinants of endophytism in the Arabidopsis root mycobiome.</title>
        <authorList>
            <person name="Mesny F."/>
            <person name="Miyauchi S."/>
            <person name="Thiergart T."/>
            <person name="Pickel B."/>
            <person name="Atanasova L."/>
            <person name="Karlsson M."/>
            <person name="Huettel B."/>
            <person name="Barry K.W."/>
            <person name="Haridas S."/>
            <person name="Chen C."/>
            <person name="Bauer D."/>
            <person name="Andreopoulos W."/>
            <person name="Pangilinan J."/>
            <person name="LaButti K."/>
            <person name="Riley R."/>
            <person name="Lipzen A."/>
            <person name="Clum A."/>
            <person name="Drula E."/>
            <person name="Henrissat B."/>
            <person name="Kohler A."/>
            <person name="Grigoriev I.V."/>
            <person name="Martin F.M."/>
            <person name="Hacquard S."/>
        </authorList>
    </citation>
    <scope>NUCLEOTIDE SEQUENCE</scope>
    <source>
        <strain evidence="8">MPI-CAGE-AT-0147</strain>
    </source>
</reference>
<dbReference type="InterPro" id="IPR027417">
    <property type="entry name" value="P-loop_NTPase"/>
</dbReference>
<dbReference type="AlphaFoldDB" id="A0A9P9D2J1"/>
<dbReference type="GO" id="GO:0005694">
    <property type="term" value="C:chromosome"/>
    <property type="evidence" value="ECO:0007669"/>
    <property type="project" value="TreeGrafter"/>
</dbReference>
<dbReference type="PANTHER" id="PTHR13710:SF154">
    <property type="entry name" value="RECQ HELICASE, PUTATIVE (AFU_ORTHOLOGUE AFUA_6G14720)-RELATED"/>
    <property type="match status" value="1"/>
</dbReference>
<comment type="catalytic activity">
    <reaction evidence="4">
        <text>Couples ATP hydrolysis with the unwinding of duplex DNA by translocating in the 3'-5' direction.</text>
        <dbReference type="EC" id="5.6.2.4"/>
    </reaction>
</comment>
<dbReference type="PROSITE" id="PS51194">
    <property type="entry name" value="HELICASE_CTER"/>
    <property type="match status" value="1"/>
</dbReference>
<gene>
    <name evidence="8" type="ORF">EDB81DRAFT_873700</name>
</gene>
<dbReference type="PROSITE" id="PS51192">
    <property type="entry name" value="HELICASE_ATP_BIND_1"/>
    <property type="match status" value="1"/>
</dbReference>
<keyword evidence="3" id="KW-0067">ATP-binding</keyword>
<dbReference type="SUPFAM" id="SSF52540">
    <property type="entry name" value="P-loop containing nucleoside triphosphate hydrolases"/>
    <property type="match status" value="1"/>
</dbReference>
<dbReference type="GO" id="GO:0003676">
    <property type="term" value="F:nucleic acid binding"/>
    <property type="evidence" value="ECO:0007669"/>
    <property type="project" value="InterPro"/>
</dbReference>
<dbReference type="GO" id="GO:0016787">
    <property type="term" value="F:hydrolase activity"/>
    <property type="evidence" value="ECO:0007669"/>
    <property type="project" value="UniProtKB-KW"/>
</dbReference>
<dbReference type="GO" id="GO:0000724">
    <property type="term" value="P:double-strand break repair via homologous recombination"/>
    <property type="evidence" value="ECO:0007669"/>
    <property type="project" value="TreeGrafter"/>
</dbReference>
<evidence type="ECO:0000256" key="3">
    <source>
        <dbReference type="ARBA" id="ARBA00022840"/>
    </source>
</evidence>
<dbReference type="GO" id="GO:0005524">
    <property type="term" value="F:ATP binding"/>
    <property type="evidence" value="ECO:0007669"/>
    <property type="project" value="UniProtKB-KW"/>
</dbReference>
<evidence type="ECO:0000313" key="8">
    <source>
        <dbReference type="EMBL" id="KAH7111538.1"/>
    </source>
</evidence>
<accession>A0A9P9D2J1</accession>
<dbReference type="Proteomes" id="UP000738349">
    <property type="component" value="Unassembled WGS sequence"/>
</dbReference>
<sequence length="359" mass="39768">MMNKSPIVVVMGTGTGKSLCFMLPAASCPGGVTVVVVPLVSLQGDMLDRCQKLNISCAEWRSDRAPGNVSIVFTTPESAVTKRFQDYIESLRVTARLDRFVIDEGHTILEGTRAFRPKLRELGGLALIGVQMVYLTATLPPTREDALFSLINTRREDVVMVRMRTTRTNVAYSVRSIPVASAEEATAAVILTAREIVDQKLEEYPWPAKIIIYCQRVEATEALAEEFGCDAYHREVDTRDGKAERLRVWMSGLRRDQYGDGRVIVATNALGLGIDVPDIRVVLHIEMPFEMADYAQQSGRAGRDGLRSEAIIVRVDIKADERAGVWLWTRLWMGGQTGMGVKGGRSYATSVRPEAKRST</sequence>
<dbReference type="GO" id="GO:0005737">
    <property type="term" value="C:cytoplasm"/>
    <property type="evidence" value="ECO:0007669"/>
    <property type="project" value="TreeGrafter"/>
</dbReference>
<comment type="caution">
    <text evidence="8">The sequence shown here is derived from an EMBL/GenBank/DDBJ whole genome shotgun (WGS) entry which is preliminary data.</text>
</comment>
<proteinExistence type="inferred from homology"/>